<proteinExistence type="inferred from homology"/>
<evidence type="ECO:0000313" key="7">
    <source>
        <dbReference type="EMBL" id="MDA2807827.1"/>
    </source>
</evidence>
<organism evidence="7 8">
    <name type="scientific">Nocardiopsis suaedae</name>
    <dbReference type="NCBI Taxonomy" id="3018444"/>
    <lineage>
        <taxon>Bacteria</taxon>
        <taxon>Bacillati</taxon>
        <taxon>Actinomycetota</taxon>
        <taxon>Actinomycetes</taxon>
        <taxon>Streptosporangiales</taxon>
        <taxon>Nocardiopsidaceae</taxon>
        <taxon>Nocardiopsis</taxon>
    </lineage>
</organism>
<keyword evidence="4" id="KW-0443">Lipid metabolism</keyword>
<reference evidence="7" key="1">
    <citation type="submission" date="2023-01" db="EMBL/GenBank/DDBJ databases">
        <title>Draft genome sequence of Nocardiopsis sp. LSu2-4 isolated from halophytes.</title>
        <authorList>
            <person name="Duangmal K."/>
            <person name="Chantavorakit T."/>
        </authorList>
    </citation>
    <scope>NUCLEOTIDE SEQUENCE</scope>
    <source>
        <strain evidence="7">LSu2-4</strain>
    </source>
</reference>
<evidence type="ECO:0000256" key="3">
    <source>
        <dbReference type="ARBA" id="ARBA00022946"/>
    </source>
</evidence>
<evidence type="ECO:0000256" key="2">
    <source>
        <dbReference type="ARBA" id="ARBA00022832"/>
    </source>
</evidence>
<name>A0ABT4TT10_9ACTN</name>
<dbReference type="RefSeq" id="WP_270680449.1">
    <property type="nucleotide sequence ID" value="NZ_JAQFWP010000064.1"/>
</dbReference>
<evidence type="ECO:0000256" key="6">
    <source>
        <dbReference type="ARBA" id="ARBA00040545"/>
    </source>
</evidence>
<dbReference type="CDD" id="cd06558">
    <property type="entry name" value="crotonase-like"/>
    <property type="match status" value="1"/>
</dbReference>
<evidence type="ECO:0000256" key="5">
    <source>
        <dbReference type="ARBA" id="ARBA00037410"/>
    </source>
</evidence>
<evidence type="ECO:0000313" key="8">
    <source>
        <dbReference type="Proteomes" id="UP001165685"/>
    </source>
</evidence>
<protein>
    <recommendedName>
        <fullName evidence="6">Enoyl-CoA hydratase domain-containing protein 3, mitochondrial</fullName>
    </recommendedName>
</protein>
<dbReference type="SUPFAM" id="SSF52096">
    <property type="entry name" value="ClpP/crotonase"/>
    <property type="match status" value="1"/>
</dbReference>
<dbReference type="InterPro" id="IPR014748">
    <property type="entry name" value="Enoyl-CoA_hydra_C"/>
</dbReference>
<evidence type="ECO:0000256" key="1">
    <source>
        <dbReference type="ARBA" id="ARBA00005254"/>
    </source>
</evidence>
<sequence>MSSNDRVLVERSGPHATITMNRPERRNALSEGFMEELTAAFEEAAASDALGITLAANGPVFSAGHDFADLAGADHAATRRTLLTCARLMRTVQSVPQVVLARVHGLATAAGCQLVATCDLAVAGYSAGFAAPGGKGGWFCHTPMVAVSRNVGRKRAAEMALTGDVIDASTAAEWGLVNRAVADAELEETARDLLERATRGSPRSKALGKQALYAQMERPESDAMAYAVEVMAAAAQTPEAQEAMAAFLDKRTPKWPA</sequence>
<comment type="similarity">
    <text evidence="1">Belongs to the enoyl-CoA hydratase/isomerase family.</text>
</comment>
<keyword evidence="3" id="KW-0809">Transit peptide</keyword>
<dbReference type="Proteomes" id="UP001165685">
    <property type="component" value="Unassembled WGS sequence"/>
</dbReference>
<dbReference type="PANTHER" id="PTHR43602">
    <property type="match status" value="1"/>
</dbReference>
<gene>
    <name evidence="7" type="ORF">O4U47_25175</name>
</gene>
<dbReference type="Gene3D" id="3.90.226.10">
    <property type="entry name" value="2-enoyl-CoA Hydratase, Chain A, domain 1"/>
    <property type="match status" value="1"/>
</dbReference>
<dbReference type="InterPro" id="IPR001753">
    <property type="entry name" value="Enoyl-CoA_hydra/iso"/>
</dbReference>
<dbReference type="InterPro" id="IPR029045">
    <property type="entry name" value="ClpP/crotonase-like_dom_sf"/>
</dbReference>
<accession>A0ABT4TT10</accession>
<keyword evidence="2" id="KW-0276">Fatty acid metabolism</keyword>
<comment type="caution">
    <text evidence="7">The sequence shown here is derived from an EMBL/GenBank/DDBJ whole genome shotgun (WGS) entry which is preliminary data.</text>
</comment>
<dbReference type="EMBL" id="JAQFWP010000064">
    <property type="protein sequence ID" value="MDA2807827.1"/>
    <property type="molecule type" value="Genomic_DNA"/>
</dbReference>
<keyword evidence="8" id="KW-1185">Reference proteome</keyword>
<dbReference type="Gene3D" id="1.10.12.10">
    <property type="entry name" value="Lyase 2-enoyl-coa Hydratase, Chain A, domain 2"/>
    <property type="match status" value="1"/>
</dbReference>
<evidence type="ECO:0000256" key="4">
    <source>
        <dbReference type="ARBA" id="ARBA00023098"/>
    </source>
</evidence>
<dbReference type="PANTHER" id="PTHR43602:SF1">
    <property type="entry name" value="ENOYL-COA HYDRATASE DOMAIN-CONTAINING PROTEIN 3, MITOCHONDRIAL"/>
    <property type="match status" value="1"/>
</dbReference>
<dbReference type="Pfam" id="PF00378">
    <property type="entry name" value="ECH_1"/>
    <property type="match status" value="1"/>
</dbReference>
<dbReference type="InterPro" id="IPR052377">
    <property type="entry name" value="Mitochondrial_ECH-domain"/>
</dbReference>
<comment type="function">
    <text evidence="5">May play a role in fatty acid biosynthesis and insulin sensitivity.</text>
</comment>